<feature type="transmembrane region" description="Helical" evidence="5">
    <location>
        <begin position="539"/>
        <end position="559"/>
    </location>
</feature>
<dbReference type="InterPro" id="IPR051328">
    <property type="entry name" value="T7SS_ABC-Transporter"/>
</dbReference>
<dbReference type="PANTHER" id="PTHR43077:SF5">
    <property type="entry name" value="PHAGE INFECTION PROTEIN"/>
    <property type="match status" value="1"/>
</dbReference>
<evidence type="ECO:0000256" key="3">
    <source>
        <dbReference type="ARBA" id="ARBA00022989"/>
    </source>
</evidence>
<accession>A0ABP8KUV3</accession>
<reference evidence="7" key="1">
    <citation type="journal article" date="2019" name="Int. J. Syst. Evol. Microbiol.">
        <title>The Global Catalogue of Microorganisms (GCM) 10K type strain sequencing project: providing services to taxonomists for standard genome sequencing and annotation.</title>
        <authorList>
            <consortium name="The Broad Institute Genomics Platform"/>
            <consortium name="The Broad Institute Genome Sequencing Center for Infectious Disease"/>
            <person name="Wu L."/>
            <person name="Ma J."/>
        </authorList>
    </citation>
    <scope>NUCLEOTIDE SEQUENCE [LARGE SCALE GENOMIC DNA]</scope>
    <source>
        <strain evidence="7">JCM 17810</strain>
    </source>
</reference>
<dbReference type="InterPro" id="IPR017500">
    <property type="entry name" value="Phage_infect_YhgE_N"/>
</dbReference>
<feature type="transmembrane region" description="Helical" evidence="5">
    <location>
        <begin position="571"/>
        <end position="599"/>
    </location>
</feature>
<keyword evidence="7" id="KW-1185">Reference proteome</keyword>
<proteinExistence type="predicted"/>
<name>A0ABP8KUV3_9MICO</name>
<sequence length="723" mass="69802">MTMSSASTNRRRPGPGTVVALTLLPLAVLGLLLAALWQPQERLDTVRAAIVNRDKPVEVEGQAVPLGRQLASGLVSGGASAAGSGDDAPVDTNYTWEITDADQAAAGLEDGTYAAVVTIPGNFSAAATSYSGQAGEAHQATIDVATPEGGRILDDALAQVVAGTATDVLSGMLTETYIENLLVGFTTLDEQLGEAAGGASELATGAGQAASGAEQLADGVDELAEGADGLASGLGELGAGADELASGADDLAGGADQLSGGATRVADGVGASAAGARELATGAEGLANGLGGLSGGASQLANGLEQLNTEVAGASDGLGQVTDDYGQVLRILAPYVQQSAQACSDGTDGPLSCDDVATLAPLLEQAQQGGQGGSADPMSELQTAVSGLAEGADRLAGGVDEAATGAQKLAGGADELATGLDELSGGAAQLASGSDELASGASGLAEGAHGLASGVGELQTGAEQLATGTEELATGTEGLASGVGQLAAGSGELADGLDQAVENIPSYDEAERTNLASVASEPVAEPGGNGITSGASGPLFAVLALWLGALVIFVVFPATPSGALGSTRGTLRLALSAFAVPGAIGAVTGAAAGLVLAGVQGLSPSGWVGLALLGAVISMAFVAVNQALVGLLGHAGSGLSILVAILVLATGVVSTTPPGLMAARDVLPVGPAVDALAAVAFPGVGGLGGALVAVVLWALGGLAITTFAVSRRRTVRVKQLLAA</sequence>
<dbReference type="Gene3D" id="2.150.10.10">
    <property type="entry name" value="Serralysin-like metalloprotease, C-terminal"/>
    <property type="match status" value="1"/>
</dbReference>
<dbReference type="NCBIfam" id="TIGR03057">
    <property type="entry name" value="xxxLxxG_by_4"/>
    <property type="match status" value="5"/>
</dbReference>
<dbReference type="InterPro" id="IPR023908">
    <property type="entry name" value="xxxLxxG_rpt"/>
</dbReference>
<feature type="transmembrane region" description="Helical" evidence="5">
    <location>
        <begin position="676"/>
        <end position="709"/>
    </location>
</feature>
<comment type="caution">
    <text evidence="6">The sequence shown here is derived from an EMBL/GenBank/DDBJ whole genome shotgun (WGS) entry which is preliminary data.</text>
</comment>
<dbReference type="InterPro" id="IPR011049">
    <property type="entry name" value="Serralysin-like_metalloprot_C"/>
</dbReference>
<evidence type="ECO:0000313" key="6">
    <source>
        <dbReference type="EMBL" id="GAA4416077.1"/>
    </source>
</evidence>
<dbReference type="SUPFAM" id="SSF101967">
    <property type="entry name" value="Adhesin YadA, collagen-binding domain"/>
    <property type="match status" value="1"/>
</dbReference>
<evidence type="ECO:0000256" key="4">
    <source>
        <dbReference type="ARBA" id="ARBA00023136"/>
    </source>
</evidence>
<dbReference type="NCBIfam" id="TIGR03061">
    <property type="entry name" value="pip_yhgE_Nterm"/>
    <property type="match status" value="1"/>
</dbReference>
<dbReference type="PANTHER" id="PTHR43077">
    <property type="entry name" value="TRANSPORT PERMEASE YVFS-RELATED"/>
    <property type="match status" value="1"/>
</dbReference>
<organism evidence="6 7">
    <name type="scientific">Georgenia halophila</name>
    <dbReference type="NCBI Taxonomy" id="620889"/>
    <lineage>
        <taxon>Bacteria</taxon>
        <taxon>Bacillati</taxon>
        <taxon>Actinomycetota</taxon>
        <taxon>Actinomycetes</taxon>
        <taxon>Micrococcales</taxon>
        <taxon>Bogoriellaceae</taxon>
        <taxon>Georgenia</taxon>
    </lineage>
</organism>
<feature type="transmembrane region" description="Helical" evidence="5">
    <location>
        <begin position="605"/>
        <end position="624"/>
    </location>
</feature>
<keyword evidence="2 5" id="KW-0812">Transmembrane</keyword>
<keyword evidence="3 5" id="KW-1133">Transmembrane helix</keyword>
<feature type="transmembrane region" description="Helical" evidence="5">
    <location>
        <begin position="631"/>
        <end position="656"/>
    </location>
</feature>
<dbReference type="RefSeq" id="WP_345214725.1">
    <property type="nucleotide sequence ID" value="NZ_BAABGN010000001.1"/>
</dbReference>
<evidence type="ECO:0000313" key="7">
    <source>
        <dbReference type="Proteomes" id="UP001500622"/>
    </source>
</evidence>
<evidence type="ECO:0000256" key="5">
    <source>
        <dbReference type="SAM" id="Phobius"/>
    </source>
</evidence>
<dbReference type="EMBL" id="BAABGN010000001">
    <property type="protein sequence ID" value="GAA4416077.1"/>
    <property type="molecule type" value="Genomic_DNA"/>
</dbReference>
<protein>
    <recommendedName>
        <fullName evidence="8">YhgE/Pip domain-containing protein</fullName>
    </recommendedName>
</protein>
<evidence type="ECO:0008006" key="8">
    <source>
        <dbReference type="Google" id="ProtNLM"/>
    </source>
</evidence>
<gene>
    <name evidence="6" type="ORF">GCM10023169_03020</name>
</gene>
<keyword evidence="4 5" id="KW-0472">Membrane</keyword>
<dbReference type="Gene3D" id="1.10.287.950">
    <property type="entry name" value="Methyl-accepting chemotaxis protein"/>
    <property type="match status" value="1"/>
</dbReference>
<dbReference type="Proteomes" id="UP001500622">
    <property type="component" value="Unassembled WGS sequence"/>
</dbReference>
<evidence type="ECO:0000256" key="1">
    <source>
        <dbReference type="ARBA" id="ARBA00004141"/>
    </source>
</evidence>
<dbReference type="SUPFAM" id="SSF58104">
    <property type="entry name" value="Methyl-accepting chemotaxis protein (MCP) signaling domain"/>
    <property type="match status" value="1"/>
</dbReference>
<evidence type="ECO:0000256" key="2">
    <source>
        <dbReference type="ARBA" id="ARBA00022692"/>
    </source>
</evidence>
<comment type="subcellular location">
    <subcellularLocation>
        <location evidence="1">Membrane</location>
        <topology evidence="1">Multi-pass membrane protein</topology>
    </subcellularLocation>
</comment>